<comment type="caution">
    <text evidence="1">The sequence shown here is derived from an EMBL/GenBank/DDBJ whole genome shotgun (WGS) entry which is preliminary data.</text>
</comment>
<dbReference type="AlphaFoldDB" id="A0ABD2PQ36"/>
<organism evidence="1 2">
    <name type="scientific">Cichlidogyrus casuarinus</name>
    <dbReference type="NCBI Taxonomy" id="1844966"/>
    <lineage>
        <taxon>Eukaryota</taxon>
        <taxon>Metazoa</taxon>
        <taxon>Spiralia</taxon>
        <taxon>Lophotrochozoa</taxon>
        <taxon>Platyhelminthes</taxon>
        <taxon>Monogenea</taxon>
        <taxon>Monopisthocotylea</taxon>
        <taxon>Dactylogyridea</taxon>
        <taxon>Ancyrocephalidae</taxon>
        <taxon>Cichlidogyrus</taxon>
    </lineage>
</organism>
<dbReference type="Proteomes" id="UP001626550">
    <property type="component" value="Unassembled WGS sequence"/>
</dbReference>
<keyword evidence="2" id="KW-1185">Reference proteome</keyword>
<evidence type="ECO:0000313" key="2">
    <source>
        <dbReference type="Proteomes" id="UP001626550"/>
    </source>
</evidence>
<proteinExistence type="predicted"/>
<name>A0ABD2PQ36_9PLAT</name>
<reference evidence="1 2" key="1">
    <citation type="submission" date="2024-11" db="EMBL/GenBank/DDBJ databases">
        <title>Adaptive evolution of stress response genes in parasites aligns with host niche diversity.</title>
        <authorList>
            <person name="Hahn C."/>
            <person name="Resl P."/>
        </authorList>
    </citation>
    <scope>NUCLEOTIDE SEQUENCE [LARGE SCALE GENOMIC DNA]</scope>
    <source>
        <strain evidence="1">EGGRZ-B1_66</strain>
        <tissue evidence="1">Body</tissue>
    </source>
</reference>
<protein>
    <submittedName>
        <fullName evidence="1">Uncharacterized protein</fullName>
    </submittedName>
</protein>
<evidence type="ECO:0000313" key="1">
    <source>
        <dbReference type="EMBL" id="KAL3309620.1"/>
    </source>
</evidence>
<accession>A0ABD2PQ36</accession>
<sequence length="224" mass="25485">MDTFPLTKDDLTSLVESAGTYADLSQWVVQGSSSDAMKGLFFVLPQHFVKSTIADYNSGAKKIKDIPKTLEAIEELGNTYKEKDVPDGVALGAYGVAAEYFLAVLASNDFNKHDAMRLLEKIKEAFTGKYKEDYSKDDVKLMHSIFVDGNIDYVGKWHGKLRKQFEKWNNPEVKDEMKTHVTQKHVYLVLYFLIAACINRPVFTEKSTWSCVVKKVKDFFTKIE</sequence>
<dbReference type="EMBL" id="JBJKFK010003720">
    <property type="protein sequence ID" value="KAL3309620.1"/>
    <property type="molecule type" value="Genomic_DNA"/>
</dbReference>
<gene>
    <name evidence="1" type="ORF">Ciccas_011831</name>
</gene>